<keyword evidence="2" id="KW-1185">Reference proteome</keyword>
<dbReference type="Proteomes" id="UP000031972">
    <property type="component" value="Unassembled WGS sequence"/>
</dbReference>
<evidence type="ECO:0000313" key="1">
    <source>
        <dbReference type="EMBL" id="KIL45913.1"/>
    </source>
</evidence>
<accession>A0A0C2VPH7</accession>
<name>A0A0C2VPH7_9BACL</name>
<proteinExistence type="predicted"/>
<dbReference type="EMBL" id="JXRR01000017">
    <property type="protein sequence ID" value="KIL45913.1"/>
    <property type="molecule type" value="Genomic_DNA"/>
</dbReference>
<dbReference type="AlphaFoldDB" id="A0A0C2VPH7"/>
<evidence type="ECO:0000313" key="2">
    <source>
        <dbReference type="Proteomes" id="UP000031972"/>
    </source>
</evidence>
<reference evidence="1 2" key="1">
    <citation type="submission" date="2015-01" db="EMBL/GenBank/DDBJ databases">
        <title>Jeotgalibacillus campisalis genome sequencing.</title>
        <authorList>
            <person name="Goh K.M."/>
            <person name="Chan K.-G."/>
            <person name="Yaakop A.S."/>
            <person name="Ee R."/>
            <person name="Gan H.M."/>
            <person name="Chan C.S."/>
        </authorList>
    </citation>
    <scope>NUCLEOTIDE SEQUENCE [LARGE SCALE GENOMIC DNA]</scope>
    <source>
        <strain evidence="1 2">SF-57</strain>
    </source>
</reference>
<gene>
    <name evidence="1" type="ORF">KR50_25870</name>
</gene>
<comment type="caution">
    <text evidence="1">The sequence shown here is derived from an EMBL/GenBank/DDBJ whole genome shotgun (WGS) entry which is preliminary data.</text>
</comment>
<sequence>MLSQGPSRLLGTVFPAEKREWLSEREADQGLTRSVEE</sequence>
<organism evidence="1 2">
    <name type="scientific">Jeotgalibacillus campisalis</name>
    <dbReference type="NCBI Taxonomy" id="220754"/>
    <lineage>
        <taxon>Bacteria</taxon>
        <taxon>Bacillati</taxon>
        <taxon>Bacillota</taxon>
        <taxon>Bacilli</taxon>
        <taxon>Bacillales</taxon>
        <taxon>Caryophanaceae</taxon>
        <taxon>Jeotgalibacillus</taxon>
    </lineage>
</organism>
<protein>
    <submittedName>
        <fullName evidence="1">Uncharacterized protein</fullName>
    </submittedName>
</protein>